<protein>
    <submittedName>
        <fullName evidence="2">UrcA family protein</fullName>
    </submittedName>
</protein>
<feature type="signal peptide" evidence="1">
    <location>
        <begin position="1"/>
        <end position="26"/>
    </location>
</feature>
<evidence type="ECO:0000313" key="3">
    <source>
        <dbReference type="Proteomes" id="UP000575068"/>
    </source>
</evidence>
<organism evidence="2 3">
    <name type="scientific">Rhizorhapis suberifaciens</name>
    <name type="common">corky root of lettuce</name>
    <dbReference type="NCBI Taxonomy" id="13656"/>
    <lineage>
        <taxon>Bacteria</taxon>
        <taxon>Pseudomonadati</taxon>
        <taxon>Pseudomonadota</taxon>
        <taxon>Alphaproteobacteria</taxon>
        <taxon>Sphingomonadales</taxon>
        <taxon>Sphingomonadaceae</taxon>
        <taxon>Rhizorhapis</taxon>
    </lineage>
</organism>
<feature type="chain" id="PRO_5032536761" evidence="1">
    <location>
        <begin position="27"/>
        <end position="110"/>
    </location>
</feature>
<dbReference type="EMBL" id="JACHOV010000006">
    <property type="protein sequence ID" value="MBB4641604.1"/>
    <property type="molecule type" value="Genomic_DNA"/>
</dbReference>
<proteinExistence type="predicted"/>
<dbReference type="AlphaFoldDB" id="A0A840HW02"/>
<keyword evidence="3" id="KW-1185">Reference proteome</keyword>
<evidence type="ECO:0000313" key="2">
    <source>
        <dbReference type="EMBL" id="MBB4641604.1"/>
    </source>
</evidence>
<evidence type="ECO:0000256" key="1">
    <source>
        <dbReference type="SAM" id="SignalP"/>
    </source>
</evidence>
<dbReference type="NCBIfam" id="TIGR04433">
    <property type="entry name" value="UrcA_uranyl"/>
    <property type="match status" value="1"/>
</dbReference>
<comment type="caution">
    <text evidence="2">The sequence shown here is derived from an EMBL/GenBank/DDBJ whole genome shotgun (WGS) entry which is preliminary data.</text>
</comment>
<reference evidence="2 3" key="1">
    <citation type="submission" date="2020-08" db="EMBL/GenBank/DDBJ databases">
        <title>Genomic Encyclopedia of Type Strains, Phase IV (KMG-IV): sequencing the most valuable type-strain genomes for metagenomic binning, comparative biology and taxonomic classification.</title>
        <authorList>
            <person name="Goeker M."/>
        </authorList>
    </citation>
    <scope>NUCLEOTIDE SEQUENCE [LARGE SCALE GENOMIC DNA]</scope>
    <source>
        <strain evidence="2 3">DSM 7465</strain>
    </source>
</reference>
<sequence>MRARNGFAKTMLAAAGLILTSAPALASDRSVEVRYEDLDLSSDSGASTLQQRVKRAVQKVCGRADIRNITEMQDMQRCRNEASARSSRDVALAMESARNGERLASLTVEK</sequence>
<dbReference type="Proteomes" id="UP000575068">
    <property type="component" value="Unassembled WGS sequence"/>
</dbReference>
<dbReference type="InterPro" id="IPR030972">
    <property type="entry name" value="UrcA_uranyl"/>
</dbReference>
<dbReference type="RefSeq" id="WP_184475401.1">
    <property type="nucleotide sequence ID" value="NZ_JACHOV010000006.1"/>
</dbReference>
<accession>A0A840HW02</accession>
<name>A0A840HW02_9SPHN</name>
<keyword evidence="1" id="KW-0732">Signal</keyword>
<gene>
    <name evidence="2" type="ORF">HNQ99_001913</name>
</gene>